<dbReference type="Proteomes" id="UP000298438">
    <property type="component" value="Unassembled WGS sequence"/>
</dbReference>
<reference evidence="2 3" key="1">
    <citation type="submission" date="2019-03" db="EMBL/GenBank/DDBJ databases">
        <title>Draft Genome Sequence of Massilia arenosa sp. nov., a Novel Massilia Species Isolated from a Sandy-loam Maize Soil.</title>
        <authorList>
            <person name="Raths R."/>
            <person name="Peta V."/>
            <person name="Bucking H."/>
        </authorList>
    </citation>
    <scope>NUCLEOTIDE SEQUENCE [LARGE SCALE GENOMIC DNA]</scope>
    <source>
        <strain evidence="2 3">MC02</strain>
    </source>
</reference>
<name>A0A4Y9SGB5_9BURK</name>
<dbReference type="InterPro" id="IPR011990">
    <property type="entry name" value="TPR-like_helical_dom_sf"/>
</dbReference>
<dbReference type="Gene3D" id="1.25.40.10">
    <property type="entry name" value="Tetratricopeptide repeat domain"/>
    <property type="match status" value="1"/>
</dbReference>
<proteinExistence type="predicted"/>
<keyword evidence="1" id="KW-1133">Transmembrane helix</keyword>
<dbReference type="InterPro" id="IPR014562">
    <property type="entry name" value="UCP030959_TPR_rpt-cont"/>
</dbReference>
<gene>
    <name evidence="2" type="ORF">E4L96_07810</name>
</gene>
<dbReference type="EMBL" id="SPVF01000106">
    <property type="protein sequence ID" value="TFW22427.1"/>
    <property type="molecule type" value="Genomic_DNA"/>
</dbReference>
<evidence type="ECO:0000256" key="1">
    <source>
        <dbReference type="SAM" id="Phobius"/>
    </source>
</evidence>
<evidence type="ECO:0000313" key="3">
    <source>
        <dbReference type="Proteomes" id="UP000298438"/>
    </source>
</evidence>
<keyword evidence="1" id="KW-0812">Transmembrane</keyword>
<dbReference type="RefSeq" id="WP_135206652.1">
    <property type="nucleotide sequence ID" value="NZ_SPVF01000106.1"/>
</dbReference>
<dbReference type="Pfam" id="PF14559">
    <property type="entry name" value="TPR_19"/>
    <property type="match status" value="1"/>
</dbReference>
<organism evidence="2 3">
    <name type="scientific">Zemynaea arenosa</name>
    <dbReference type="NCBI Taxonomy" id="2561931"/>
    <lineage>
        <taxon>Bacteria</taxon>
        <taxon>Pseudomonadati</taxon>
        <taxon>Pseudomonadota</taxon>
        <taxon>Betaproteobacteria</taxon>
        <taxon>Burkholderiales</taxon>
        <taxon>Oxalobacteraceae</taxon>
        <taxon>Telluria group</taxon>
        <taxon>Zemynaea</taxon>
    </lineage>
</organism>
<evidence type="ECO:0000313" key="2">
    <source>
        <dbReference type="EMBL" id="TFW22427.1"/>
    </source>
</evidence>
<comment type="caution">
    <text evidence="2">The sequence shown here is derived from an EMBL/GenBank/DDBJ whole genome shotgun (WGS) entry which is preliminary data.</text>
</comment>
<keyword evidence="1" id="KW-0472">Membrane</keyword>
<dbReference type="OrthoDB" id="7559170at2"/>
<keyword evidence="3" id="KW-1185">Reference proteome</keyword>
<dbReference type="SUPFAM" id="SSF48452">
    <property type="entry name" value="TPR-like"/>
    <property type="match status" value="1"/>
</dbReference>
<accession>A0A4Y9SGB5</accession>
<dbReference type="PIRSF" id="PIRSF030959">
    <property type="entry name" value="UCP030959"/>
    <property type="match status" value="1"/>
</dbReference>
<feature type="transmembrane region" description="Helical" evidence="1">
    <location>
        <begin position="30"/>
        <end position="52"/>
    </location>
</feature>
<protein>
    <submittedName>
        <fullName evidence="2">Tetratricopeptide repeat protein</fullName>
    </submittedName>
</protein>
<dbReference type="AlphaFoldDB" id="A0A4Y9SGB5"/>
<sequence length="251" mass="28300">MAIFGIGIHILIAIFFAVHAIRTGRELYWVVILFMFPLLGSVVYFFVAFLPAMRDNRGMRKATAAVARTLDPGRALREARQAFDMTPTAQNQMRLANALFEAGQLEEAVRHYDACLSGPFANDTEINLGAAQAKLAFGQVQQAIDILTALRSRSPTFRPEQARLLLAKAHAAAGRHAEAGDEFADVVQHFGSVEARAEYALWAISQQRRDIAEHEVRELEHARRHMAKYTKELYADLFRRLDAEYARMPRE</sequence>